<evidence type="ECO:0000256" key="4">
    <source>
        <dbReference type="ARBA" id="ARBA00022825"/>
    </source>
</evidence>
<comment type="similarity">
    <text evidence="1 5">Belongs to the peptidase S8 family.</text>
</comment>
<dbReference type="OrthoDB" id="206201at2759"/>
<evidence type="ECO:0000256" key="3">
    <source>
        <dbReference type="ARBA" id="ARBA00022801"/>
    </source>
</evidence>
<dbReference type="OMA" id="SANMIKH"/>
<dbReference type="InterPro" id="IPR036852">
    <property type="entry name" value="Peptidase_S8/S53_dom_sf"/>
</dbReference>
<name>A0A163KGJ2_ABSGL</name>
<dbReference type="PANTHER" id="PTHR43806">
    <property type="entry name" value="PEPTIDASE S8"/>
    <property type="match status" value="1"/>
</dbReference>
<accession>A0A163KGJ2</accession>
<protein>
    <recommendedName>
        <fullName evidence="6">Peptidase S8/S53 domain-containing protein</fullName>
    </recommendedName>
</protein>
<dbReference type="PROSITE" id="PS00137">
    <property type="entry name" value="SUBTILASE_HIS"/>
    <property type="match status" value="1"/>
</dbReference>
<keyword evidence="8" id="KW-1185">Reference proteome</keyword>
<reference evidence="7" key="1">
    <citation type="submission" date="2016-04" db="EMBL/GenBank/DDBJ databases">
        <authorList>
            <person name="Evans L.H."/>
            <person name="Alamgir A."/>
            <person name="Owens N."/>
            <person name="Weber N.D."/>
            <person name="Virtaneva K."/>
            <person name="Barbian K."/>
            <person name="Babar A."/>
            <person name="Rosenke K."/>
        </authorList>
    </citation>
    <scope>NUCLEOTIDE SEQUENCE [LARGE SCALE GENOMIC DNA]</scope>
    <source>
        <strain evidence="7">CBS 101.48</strain>
    </source>
</reference>
<dbReference type="InterPro" id="IPR050131">
    <property type="entry name" value="Peptidase_S8_subtilisin-like"/>
</dbReference>
<dbReference type="GO" id="GO:0006508">
    <property type="term" value="P:proteolysis"/>
    <property type="evidence" value="ECO:0007669"/>
    <property type="project" value="UniProtKB-KW"/>
</dbReference>
<evidence type="ECO:0000256" key="5">
    <source>
        <dbReference type="PROSITE-ProRule" id="PRU01240"/>
    </source>
</evidence>
<dbReference type="GO" id="GO:0004252">
    <property type="term" value="F:serine-type endopeptidase activity"/>
    <property type="evidence" value="ECO:0007669"/>
    <property type="project" value="InterPro"/>
</dbReference>
<evidence type="ECO:0000256" key="1">
    <source>
        <dbReference type="ARBA" id="ARBA00011073"/>
    </source>
</evidence>
<dbReference type="PROSITE" id="PS00136">
    <property type="entry name" value="SUBTILASE_ASP"/>
    <property type="match status" value="1"/>
</dbReference>
<dbReference type="SUPFAM" id="SSF52743">
    <property type="entry name" value="Subtilisin-like"/>
    <property type="match status" value="1"/>
</dbReference>
<dbReference type="Proteomes" id="UP000078561">
    <property type="component" value="Unassembled WGS sequence"/>
</dbReference>
<dbReference type="CDD" id="cd04077">
    <property type="entry name" value="Peptidases_S8_PCSK9_ProteinaseK_like"/>
    <property type="match status" value="1"/>
</dbReference>
<dbReference type="STRING" id="4829.A0A163KGJ2"/>
<dbReference type="InParanoid" id="A0A163KGJ2"/>
<dbReference type="Pfam" id="PF00082">
    <property type="entry name" value="Peptidase_S8"/>
    <property type="match status" value="1"/>
</dbReference>
<keyword evidence="4" id="KW-0720">Serine protease</keyword>
<evidence type="ECO:0000313" key="8">
    <source>
        <dbReference type="Proteomes" id="UP000078561"/>
    </source>
</evidence>
<gene>
    <name evidence="7" type="primary">ABSGL_13480.1 scaffold 14165</name>
</gene>
<dbReference type="InterPro" id="IPR023827">
    <property type="entry name" value="Peptidase_S8_Asp-AS"/>
</dbReference>
<dbReference type="PANTHER" id="PTHR43806:SF66">
    <property type="entry name" value="SERIN ENDOPEPTIDASE"/>
    <property type="match status" value="1"/>
</dbReference>
<dbReference type="PROSITE" id="PS51892">
    <property type="entry name" value="SUBTILASE"/>
    <property type="match status" value="1"/>
</dbReference>
<organism evidence="7">
    <name type="scientific">Absidia glauca</name>
    <name type="common">Pin mould</name>
    <dbReference type="NCBI Taxonomy" id="4829"/>
    <lineage>
        <taxon>Eukaryota</taxon>
        <taxon>Fungi</taxon>
        <taxon>Fungi incertae sedis</taxon>
        <taxon>Mucoromycota</taxon>
        <taxon>Mucoromycotina</taxon>
        <taxon>Mucoromycetes</taxon>
        <taxon>Mucorales</taxon>
        <taxon>Cunninghamellaceae</taxon>
        <taxon>Absidia</taxon>
    </lineage>
</organism>
<dbReference type="GO" id="GO:0005615">
    <property type="term" value="C:extracellular space"/>
    <property type="evidence" value="ECO:0007669"/>
    <property type="project" value="TreeGrafter"/>
</dbReference>
<sequence>MSSHWQLEPIQIGSNFMAMTGVFHDTQFLDYLRGSGGVVEYVEPNQVYQVTRAIPRSELHVSAAPNWGLARISHRFNTDLSSYSFNDNAGQGIDVYVLDSGIKIGHSDFGGRAFTEINFVSNESEDDLGGHGTHVAGKIGGKRHGVAKGANLHAVKILDKSGMGTTSVLVQALSHIIDVAIPGKSLINLSLSGPKSQILNDVLAEVTETHNIPIIVSAGNLGSDACEYSPSSSHNVFTVGATDEKDQVPSYSDTGKCVSLYAPGSHIESAWIGADDATQLLDGTR</sequence>
<dbReference type="PRINTS" id="PR00723">
    <property type="entry name" value="SUBTILISIN"/>
</dbReference>
<dbReference type="Gene3D" id="3.40.50.200">
    <property type="entry name" value="Peptidase S8/S53 domain"/>
    <property type="match status" value="1"/>
</dbReference>
<feature type="domain" description="Peptidase S8/S53" evidence="6">
    <location>
        <begin position="90"/>
        <end position="268"/>
    </location>
</feature>
<keyword evidence="2" id="KW-0645">Protease</keyword>
<keyword evidence="3" id="KW-0378">Hydrolase</keyword>
<comment type="caution">
    <text evidence="5">Lacks conserved residue(s) required for the propagation of feature annotation.</text>
</comment>
<dbReference type="InterPro" id="IPR022398">
    <property type="entry name" value="Peptidase_S8_His-AS"/>
</dbReference>
<evidence type="ECO:0000256" key="2">
    <source>
        <dbReference type="ARBA" id="ARBA00022670"/>
    </source>
</evidence>
<dbReference type="EMBL" id="LT554853">
    <property type="protein sequence ID" value="SAM07823.1"/>
    <property type="molecule type" value="Genomic_DNA"/>
</dbReference>
<evidence type="ECO:0000259" key="6">
    <source>
        <dbReference type="Pfam" id="PF00082"/>
    </source>
</evidence>
<evidence type="ECO:0000313" key="7">
    <source>
        <dbReference type="EMBL" id="SAM07823.1"/>
    </source>
</evidence>
<dbReference type="InterPro" id="IPR034193">
    <property type="entry name" value="PCSK9_ProteinaseK-like"/>
</dbReference>
<proteinExistence type="inferred from homology"/>
<dbReference type="InterPro" id="IPR000209">
    <property type="entry name" value="Peptidase_S8/S53_dom"/>
</dbReference>
<dbReference type="InterPro" id="IPR015500">
    <property type="entry name" value="Peptidase_S8_subtilisin-rel"/>
</dbReference>
<dbReference type="AlphaFoldDB" id="A0A163KGJ2"/>